<evidence type="ECO:0000313" key="2">
    <source>
        <dbReference type="EMBL" id="CAF4948581.1"/>
    </source>
</evidence>
<comment type="caution">
    <text evidence="2">The sequence shown here is derived from an EMBL/GenBank/DDBJ whole genome shotgun (WGS) entry which is preliminary data.</text>
</comment>
<dbReference type="InterPro" id="IPR012337">
    <property type="entry name" value="RNaseH-like_sf"/>
</dbReference>
<dbReference type="InterPro" id="IPR039537">
    <property type="entry name" value="Retrotran_Ty1/copia-like"/>
</dbReference>
<dbReference type="InterPro" id="IPR001584">
    <property type="entry name" value="Integrase_cat-core"/>
</dbReference>
<dbReference type="AlphaFoldDB" id="A0A821XT28"/>
<proteinExistence type="predicted"/>
<dbReference type="SUPFAM" id="SSF53098">
    <property type="entry name" value="Ribonuclease H-like"/>
    <property type="match status" value="1"/>
</dbReference>
<dbReference type="GO" id="GO:0015074">
    <property type="term" value="P:DNA integration"/>
    <property type="evidence" value="ECO:0007669"/>
    <property type="project" value="InterPro"/>
</dbReference>
<dbReference type="Proteomes" id="UP000663880">
    <property type="component" value="Unassembled WGS sequence"/>
</dbReference>
<dbReference type="InterPro" id="IPR025724">
    <property type="entry name" value="GAG-pre-integrase_dom"/>
</dbReference>
<dbReference type="OrthoDB" id="413361at2759"/>
<name>A0A821XT28_9NEOP</name>
<evidence type="ECO:0000259" key="1">
    <source>
        <dbReference type="PROSITE" id="PS50994"/>
    </source>
</evidence>
<sequence length="250" mass="28309">MGVCTKLGYELVFSQPVSEKGNNVTFESHCYIYNQNNEVVAIADVVGGVYKLRIKQVDCLLTSVSGNVWHRRFGHLNSKDLNVMRDGAVKGMSYSDKAQVSKTSCIVCCEGKQSRLPFSHVGNREQELLKIVHADICGPMEVRSIGGMKYFLLFVDDFIRMAFVYFLKTKDEVFSYSSSSSSFKTLVENQTGRKLKVLRSDNGTEFCSKEFENFLAIGRNSTSKNLCIHTGTIWSLRKVQSYNCRKSYWS</sequence>
<dbReference type="EMBL" id="CAJOBZ010000070">
    <property type="protein sequence ID" value="CAF4948581.1"/>
    <property type="molecule type" value="Genomic_DNA"/>
</dbReference>
<dbReference type="Pfam" id="PF13976">
    <property type="entry name" value="gag_pre-integrs"/>
    <property type="match status" value="1"/>
</dbReference>
<dbReference type="InterPro" id="IPR036397">
    <property type="entry name" value="RNaseH_sf"/>
</dbReference>
<accession>A0A821XT28</accession>
<evidence type="ECO:0000313" key="3">
    <source>
        <dbReference type="Proteomes" id="UP000663880"/>
    </source>
</evidence>
<dbReference type="PROSITE" id="PS50994">
    <property type="entry name" value="INTEGRASE"/>
    <property type="match status" value="1"/>
</dbReference>
<dbReference type="GO" id="GO:0003676">
    <property type="term" value="F:nucleic acid binding"/>
    <property type="evidence" value="ECO:0007669"/>
    <property type="project" value="InterPro"/>
</dbReference>
<dbReference type="Gene3D" id="3.30.420.10">
    <property type="entry name" value="Ribonuclease H-like superfamily/Ribonuclease H"/>
    <property type="match status" value="1"/>
</dbReference>
<protein>
    <recommendedName>
        <fullName evidence="1">Integrase catalytic domain-containing protein</fullName>
    </recommendedName>
</protein>
<dbReference type="PANTHER" id="PTHR42648">
    <property type="entry name" value="TRANSPOSASE, PUTATIVE-RELATED"/>
    <property type="match status" value="1"/>
</dbReference>
<keyword evidence="3" id="KW-1185">Reference proteome</keyword>
<gene>
    <name evidence="2" type="ORF">PMACD_LOCUS15458</name>
</gene>
<dbReference type="PANTHER" id="PTHR42648:SF18">
    <property type="entry name" value="RETROTRANSPOSON, UNCLASSIFIED-LIKE PROTEIN"/>
    <property type="match status" value="1"/>
</dbReference>
<organism evidence="2 3">
    <name type="scientific">Pieris macdunnoughi</name>
    <dbReference type="NCBI Taxonomy" id="345717"/>
    <lineage>
        <taxon>Eukaryota</taxon>
        <taxon>Metazoa</taxon>
        <taxon>Ecdysozoa</taxon>
        <taxon>Arthropoda</taxon>
        <taxon>Hexapoda</taxon>
        <taxon>Insecta</taxon>
        <taxon>Pterygota</taxon>
        <taxon>Neoptera</taxon>
        <taxon>Endopterygota</taxon>
        <taxon>Lepidoptera</taxon>
        <taxon>Glossata</taxon>
        <taxon>Ditrysia</taxon>
        <taxon>Papilionoidea</taxon>
        <taxon>Pieridae</taxon>
        <taxon>Pierinae</taxon>
        <taxon>Pieris</taxon>
    </lineage>
</organism>
<feature type="domain" description="Integrase catalytic" evidence="1">
    <location>
        <begin position="113"/>
        <end position="216"/>
    </location>
</feature>
<dbReference type="Pfam" id="PF00665">
    <property type="entry name" value="rve"/>
    <property type="match status" value="1"/>
</dbReference>
<reference evidence="2" key="1">
    <citation type="submission" date="2021-02" db="EMBL/GenBank/DDBJ databases">
        <authorList>
            <person name="Steward A R."/>
        </authorList>
    </citation>
    <scope>NUCLEOTIDE SEQUENCE</scope>
</reference>